<dbReference type="Gene3D" id="1.20.120.330">
    <property type="entry name" value="Nucleotidyltransferases domain 2"/>
    <property type="match status" value="1"/>
</dbReference>
<name>A0A7G9YDS7_9EURY</name>
<evidence type="ECO:0000313" key="1">
    <source>
        <dbReference type="EMBL" id="QNO46161.1"/>
    </source>
</evidence>
<organism evidence="1">
    <name type="scientific">Candidatus Methanogaster sp. ANME-2c ERB4</name>
    <dbReference type="NCBI Taxonomy" id="2759911"/>
    <lineage>
        <taxon>Archaea</taxon>
        <taxon>Methanobacteriati</taxon>
        <taxon>Methanobacteriota</taxon>
        <taxon>Stenosarchaea group</taxon>
        <taxon>Methanomicrobia</taxon>
        <taxon>Methanosarcinales</taxon>
        <taxon>ANME-2 cluster</taxon>
        <taxon>Candidatus Methanogasteraceae</taxon>
        <taxon>Candidatus Methanogaster</taxon>
    </lineage>
</organism>
<dbReference type="NCBIfam" id="TIGR01987">
    <property type="entry name" value="HI0074"/>
    <property type="match status" value="1"/>
</dbReference>
<dbReference type="SUPFAM" id="SSF81593">
    <property type="entry name" value="Nucleotidyltransferase substrate binding subunit/domain"/>
    <property type="match status" value="1"/>
</dbReference>
<evidence type="ECO:0008006" key="2">
    <source>
        <dbReference type="Google" id="ProtNLM"/>
    </source>
</evidence>
<reference evidence="1" key="1">
    <citation type="submission" date="2020-06" db="EMBL/GenBank/DDBJ databases">
        <title>Unique genomic features of the anaerobic methanotrophic archaea.</title>
        <authorList>
            <person name="Chadwick G.L."/>
            <person name="Skennerton C.T."/>
            <person name="Laso-Perez R."/>
            <person name="Leu A.O."/>
            <person name="Speth D.R."/>
            <person name="Yu H."/>
            <person name="Morgan-Lang C."/>
            <person name="Hatzenpichler R."/>
            <person name="Goudeau D."/>
            <person name="Malmstrom R."/>
            <person name="Brazelton W.J."/>
            <person name="Woyke T."/>
            <person name="Hallam S.J."/>
            <person name="Tyson G.W."/>
            <person name="Wegener G."/>
            <person name="Boetius A."/>
            <person name="Orphan V."/>
        </authorList>
    </citation>
    <scope>NUCLEOTIDE SEQUENCE</scope>
</reference>
<sequence>MIEATVQLENFENATKRLKAALEYDPLELDIVMDAVIQRFEFTFETAWKSVKLAAKVVGYDCKSPKGCLKLAYRMGWIKDEERWLELLEARNLTSHTYVERLSGSGTLNGSVHRCPHIQVLGSVDRVP</sequence>
<dbReference type="Pfam" id="PF08780">
    <property type="entry name" value="NTase_sub_bind"/>
    <property type="match status" value="1"/>
</dbReference>
<protein>
    <recommendedName>
        <fullName evidence="2">Nucleotidyltransferase</fullName>
    </recommendedName>
</protein>
<proteinExistence type="predicted"/>
<dbReference type="EMBL" id="MT631170">
    <property type="protein sequence ID" value="QNO46161.1"/>
    <property type="molecule type" value="Genomic_DNA"/>
</dbReference>
<gene>
    <name evidence="1" type="ORF">LJAJCFKK_00012</name>
</gene>
<dbReference type="InterPro" id="IPR010235">
    <property type="entry name" value="HepT"/>
</dbReference>
<accession>A0A7G9YDS7</accession>
<dbReference type="AlphaFoldDB" id="A0A7G9YDS7"/>